<keyword evidence="1" id="KW-0812">Transmembrane</keyword>
<dbReference type="Proteomes" id="UP000295008">
    <property type="component" value="Unassembled WGS sequence"/>
</dbReference>
<proteinExistence type="predicted"/>
<keyword evidence="3" id="KW-1185">Reference proteome</keyword>
<keyword evidence="1" id="KW-0472">Membrane</keyword>
<protein>
    <submittedName>
        <fullName evidence="2">Uncharacterized protein</fullName>
    </submittedName>
</protein>
<evidence type="ECO:0000313" key="2">
    <source>
        <dbReference type="EMBL" id="TCL76917.1"/>
    </source>
</evidence>
<evidence type="ECO:0000256" key="1">
    <source>
        <dbReference type="SAM" id="Phobius"/>
    </source>
</evidence>
<keyword evidence="1" id="KW-1133">Transmembrane helix</keyword>
<dbReference type="AlphaFoldDB" id="A0A4V2QGR8"/>
<accession>A0A4V2QGR8</accession>
<dbReference type="RefSeq" id="WP_132012308.1">
    <property type="nucleotide sequence ID" value="NZ_SLUN01000001.1"/>
</dbReference>
<feature type="transmembrane region" description="Helical" evidence="1">
    <location>
        <begin position="130"/>
        <end position="150"/>
    </location>
</feature>
<evidence type="ECO:0000313" key="3">
    <source>
        <dbReference type="Proteomes" id="UP000295008"/>
    </source>
</evidence>
<feature type="transmembrane region" description="Helical" evidence="1">
    <location>
        <begin position="97"/>
        <end position="118"/>
    </location>
</feature>
<name>A0A4V2QGR8_HYDET</name>
<reference evidence="2 3" key="1">
    <citation type="submission" date="2019-03" db="EMBL/GenBank/DDBJ databases">
        <title>Genomic Encyclopedia of Type Strains, Phase IV (KMG-IV): sequencing the most valuable type-strain genomes for metagenomic binning, comparative biology and taxonomic classification.</title>
        <authorList>
            <person name="Goeker M."/>
        </authorList>
    </citation>
    <scope>NUCLEOTIDE SEQUENCE [LARGE SCALE GENOMIC DNA]</scope>
    <source>
        <strain evidence="2 3">LX-B</strain>
    </source>
</reference>
<sequence>MNWRAVLHDKILMGAGAGLVADLLQDRLQSVMKKQGWIRLTLDQLAGSLFIRDVSLLDSPLAELVSTFSGVIFSMILGILFVYLLDRLGFRYVVFKGVLFGAVLWFAVYGGLCAALGIPHLQDHQPLHALVQLLGHLVFGLLLGGIVAWYNRALWKVP</sequence>
<dbReference type="EMBL" id="SLUN01000001">
    <property type="protein sequence ID" value="TCL76917.1"/>
    <property type="molecule type" value="Genomic_DNA"/>
</dbReference>
<gene>
    <name evidence="2" type="ORF">EDC14_1001202</name>
</gene>
<comment type="caution">
    <text evidence="2">The sequence shown here is derived from an EMBL/GenBank/DDBJ whole genome shotgun (WGS) entry which is preliminary data.</text>
</comment>
<feature type="transmembrane region" description="Helical" evidence="1">
    <location>
        <begin position="64"/>
        <end position="85"/>
    </location>
</feature>
<organism evidence="2 3">
    <name type="scientific">Hydrogenispora ethanolica</name>
    <dbReference type="NCBI Taxonomy" id="1082276"/>
    <lineage>
        <taxon>Bacteria</taxon>
        <taxon>Bacillati</taxon>
        <taxon>Bacillota</taxon>
        <taxon>Hydrogenispora</taxon>
    </lineage>
</organism>